<dbReference type="SUPFAM" id="SSF53098">
    <property type="entry name" value="Ribonuclease H-like"/>
    <property type="match status" value="1"/>
</dbReference>
<dbReference type="EMBL" id="AVOT02055418">
    <property type="protein sequence ID" value="MBW0549965.1"/>
    <property type="molecule type" value="Genomic_DNA"/>
</dbReference>
<dbReference type="OrthoDB" id="2273864at2759"/>
<dbReference type="PROSITE" id="PS50994">
    <property type="entry name" value="INTEGRASE"/>
    <property type="match status" value="1"/>
</dbReference>
<accession>A0A9Q3P664</accession>
<dbReference type="Pfam" id="PF17921">
    <property type="entry name" value="Integrase_H2C2"/>
    <property type="match status" value="1"/>
</dbReference>
<sequence length="449" mass="51805">MNTPNRHMLRWQIAIQEYRGNMIILHKAGNIHKNSDGLSRWVFPNTSDNPAYFPTSAEPQTPIEGINITYLGTEFFEEVRESYKQDKNSHILTAILEKDCKDASLANSLDDIWKTSYDNGRFHLFDGILYHISKHTCVMILFSTMFINTILLECHDNIYSGHLSEDRTMERIKTWSWWPSWRKDVIEYCHSCDRCQKANKATGKRFGLIIHIQEPSNPWKVVHMDWVTALPPGGDKSYNACLVIFDRYSKNPIFLPCHKDNTAVDTALLVWNIVISHTGLFKNIISDRDSKFTSALWANLHMLWGTKLSFATEYHPQTDGLAKRMIQTLEGMIRKFCVYGLELKDSDGFTHDWCTVIPALELAYKTSIHASTGKTPEILEKGWNPKCPVNSLKKDIVDTHPTASRLKLLLDKLRHHANKSINDAFEYSKQKWYKSHKTPEFKVGDLILV</sequence>
<feature type="domain" description="Integrase catalytic" evidence="2">
    <location>
        <begin position="214"/>
        <end position="384"/>
    </location>
</feature>
<dbReference type="GO" id="GO:0003723">
    <property type="term" value="F:RNA binding"/>
    <property type="evidence" value="ECO:0007669"/>
    <property type="project" value="UniProtKB-KW"/>
</dbReference>
<dbReference type="InterPro" id="IPR050951">
    <property type="entry name" value="Retrovirus_Pol_polyprotein"/>
</dbReference>
<dbReference type="PANTHER" id="PTHR37984">
    <property type="entry name" value="PROTEIN CBG26694"/>
    <property type="match status" value="1"/>
</dbReference>
<evidence type="ECO:0000313" key="3">
    <source>
        <dbReference type="EMBL" id="MBW0549965.1"/>
    </source>
</evidence>
<dbReference type="GO" id="GO:0005634">
    <property type="term" value="C:nucleus"/>
    <property type="evidence" value="ECO:0007669"/>
    <property type="project" value="UniProtKB-ARBA"/>
</dbReference>
<dbReference type="AlphaFoldDB" id="A0A9Q3P664"/>
<dbReference type="InterPro" id="IPR036397">
    <property type="entry name" value="RNaseH_sf"/>
</dbReference>
<keyword evidence="4" id="KW-1185">Reference proteome</keyword>
<protein>
    <recommendedName>
        <fullName evidence="2">Integrase catalytic domain-containing protein</fullName>
    </recommendedName>
</protein>
<dbReference type="InterPro" id="IPR001584">
    <property type="entry name" value="Integrase_cat-core"/>
</dbReference>
<organism evidence="3 4">
    <name type="scientific">Austropuccinia psidii MF-1</name>
    <dbReference type="NCBI Taxonomy" id="1389203"/>
    <lineage>
        <taxon>Eukaryota</taxon>
        <taxon>Fungi</taxon>
        <taxon>Dikarya</taxon>
        <taxon>Basidiomycota</taxon>
        <taxon>Pucciniomycotina</taxon>
        <taxon>Pucciniomycetes</taxon>
        <taxon>Pucciniales</taxon>
        <taxon>Sphaerophragmiaceae</taxon>
        <taxon>Austropuccinia</taxon>
    </lineage>
</organism>
<dbReference type="PANTHER" id="PTHR37984:SF5">
    <property type="entry name" value="PROTEIN NYNRIN-LIKE"/>
    <property type="match status" value="1"/>
</dbReference>
<dbReference type="GO" id="GO:0015074">
    <property type="term" value="P:DNA integration"/>
    <property type="evidence" value="ECO:0007669"/>
    <property type="project" value="InterPro"/>
</dbReference>
<proteinExistence type="predicted"/>
<reference evidence="3" key="1">
    <citation type="submission" date="2021-03" db="EMBL/GenBank/DDBJ databases">
        <title>Draft genome sequence of rust myrtle Austropuccinia psidii MF-1, a brazilian biotype.</title>
        <authorList>
            <person name="Quecine M.C."/>
            <person name="Pachon D.M.R."/>
            <person name="Bonatelli M.L."/>
            <person name="Correr F.H."/>
            <person name="Franceschini L.M."/>
            <person name="Leite T.F."/>
            <person name="Margarido G.R.A."/>
            <person name="Almeida C.A."/>
            <person name="Ferrarezi J.A."/>
            <person name="Labate C.A."/>
        </authorList>
    </citation>
    <scope>NUCLEOTIDE SEQUENCE</scope>
    <source>
        <strain evidence="3">MF-1</strain>
    </source>
</reference>
<name>A0A9Q3P664_9BASI</name>
<gene>
    <name evidence="3" type="ORF">O181_089680</name>
</gene>
<dbReference type="Gene3D" id="1.10.340.70">
    <property type="match status" value="1"/>
</dbReference>
<keyword evidence="1" id="KW-0694">RNA-binding</keyword>
<dbReference type="Proteomes" id="UP000765509">
    <property type="component" value="Unassembled WGS sequence"/>
</dbReference>
<dbReference type="Gene3D" id="3.30.420.10">
    <property type="entry name" value="Ribonuclease H-like superfamily/Ribonuclease H"/>
    <property type="match status" value="1"/>
</dbReference>
<evidence type="ECO:0000259" key="2">
    <source>
        <dbReference type="PROSITE" id="PS50994"/>
    </source>
</evidence>
<evidence type="ECO:0000256" key="1">
    <source>
        <dbReference type="ARBA" id="ARBA00022884"/>
    </source>
</evidence>
<dbReference type="InterPro" id="IPR041588">
    <property type="entry name" value="Integrase_H2C2"/>
</dbReference>
<comment type="caution">
    <text evidence="3">The sequence shown here is derived from an EMBL/GenBank/DDBJ whole genome shotgun (WGS) entry which is preliminary data.</text>
</comment>
<evidence type="ECO:0000313" key="4">
    <source>
        <dbReference type="Proteomes" id="UP000765509"/>
    </source>
</evidence>
<dbReference type="InterPro" id="IPR012337">
    <property type="entry name" value="RNaseH-like_sf"/>
</dbReference>